<evidence type="ECO:0000256" key="4">
    <source>
        <dbReference type="ARBA" id="ARBA00023029"/>
    </source>
</evidence>
<dbReference type="EMBL" id="JACSQC010000001">
    <property type="protein sequence ID" value="MBD8042335.1"/>
    <property type="molecule type" value="Genomic_DNA"/>
</dbReference>
<evidence type="ECO:0000256" key="5">
    <source>
        <dbReference type="ARBA" id="ARBA00023125"/>
    </source>
</evidence>
<evidence type="ECO:0000313" key="9">
    <source>
        <dbReference type="EMBL" id="MBD8042335.1"/>
    </source>
</evidence>
<name>A0ABR8YDP1_9MICC</name>
<dbReference type="InterPro" id="IPR049331">
    <property type="entry name" value="Top1B_N_bact"/>
</dbReference>
<reference evidence="9 10" key="1">
    <citation type="submission" date="2020-08" db="EMBL/GenBank/DDBJ databases">
        <title>A Genomic Blueprint of the Chicken Gut Microbiome.</title>
        <authorList>
            <person name="Gilroy R."/>
            <person name="Ravi A."/>
            <person name="Getino M."/>
            <person name="Pursley I."/>
            <person name="Horton D.L."/>
            <person name="Alikhan N.-F."/>
            <person name="Baker D."/>
            <person name="Gharbi K."/>
            <person name="Hall N."/>
            <person name="Watson M."/>
            <person name="Adriaenssens E.M."/>
            <person name="Foster-Nyarko E."/>
            <person name="Jarju S."/>
            <person name="Secka A."/>
            <person name="Antonio M."/>
            <person name="Oren A."/>
            <person name="Chaudhuri R."/>
            <person name="La Ragione R.M."/>
            <person name="Hildebrand F."/>
            <person name="Pallen M.J."/>
        </authorList>
    </citation>
    <scope>NUCLEOTIDE SEQUENCE [LARGE SCALE GENOMIC DNA]</scope>
    <source>
        <strain evidence="9 10">Sa2BUA2</strain>
    </source>
</reference>
<evidence type="ECO:0000256" key="6">
    <source>
        <dbReference type="ARBA" id="ARBA00023235"/>
    </source>
</evidence>
<dbReference type="PRINTS" id="PR00416">
    <property type="entry name" value="EUTPISMRASEI"/>
</dbReference>
<dbReference type="SUPFAM" id="SSF56349">
    <property type="entry name" value="DNA breaking-rejoining enzymes"/>
    <property type="match status" value="1"/>
</dbReference>
<dbReference type="SUPFAM" id="SSF55869">
    <property type="entry name" value="DNA topoisomerase I domain"/>
    <property type="match status" value="1"/>
</dbReference>
<proteinExistence type="inferred from homology"/>
<dbReference type="PROSITE" id="PS52038">
    <property type="entry name" value="TOPO_IB_2"/>
    <property type="match status" value="1"/>
</dbReference>
<keyword evidence="5" id="KW-0238">DNA-binding</keyword>
<comment type="catalytic activity">
    <reaction evidence="1">
        <text>ATP-independent breakage of single-stranded DNA, followed by passage and rejoining.</text>
        <dbReference type="EC" id="5.6.2.1"/>
    </reaction>
</comment>
<dbReference type="Pfam" id="PF01028">
    <property type="entry name" value="Topoisom_I"/>
    <property type="match status" value="1"/>
</dbReference>
<dbReference type="InterPro" id="IPR013500">
    <property type="entry name" value="TopoI_cat_euk"/>
</dbReference>
<dbReference type="EC" id="5.6.2.1" evidence="3"/>
<keyword evidence="6" id="KW-0413">Isomerase</keyword>
<keyword evidence="4" id="KW-0799">Topoisomerase</keyword>
<evidence type="ECO:0000256" key="1">
    <source>
        <dbReference type="ARBA" id="ARBA00000213"/>
    </source>
</evidence>
<gene>
    <name evidence="9" type="ORF">H9638_00770</name>
</gene>
<comment type="caution">
    <text evidence="9">The sequence shown here is derived from an EMBL/GenBank/DDBJ whole genome shotgun (WGS) entry which is preliminary data.</text>
</comment>
<feature type="domain" description="DNA topoisomerase I catalytic core eukaryotic-type" evidence="7">
    <location>
        <begin position="83"/>
        <end position="289"/>
    </location>
</feature>
<comment type="similarity">
    <text evidence="2">Belongs to the type IB topoisomerase family.</text>
</comment>
<keyword evidence="10" id="KW-1185">Reference proteome</keyword>
<dbReference type="RefSeq" id="WP_191745290.1">
    <property type="nucleotide sequence ID" value="NZ_JACSQC010000001.1"/>
</dbReference>
<dbReference type="Gene3D" id="3.30.66.10">
    <property type="entry name" value="DNA topoisomerase I domain"/>
    <property type="match status" value="1"/>
</dbReference>
<dbReference type="Proteomes" id="UP000652763">
    <property type="component" value="Unassembled WGS sequence"/>
</dbReference>
<organism evidence="9 10">
    <name type="scientific">Arthrobacter pullicola</name>
    <dbReference type="NCBI Taxonomy" id="2762224"/>
    <lineage>
        <taxon>Bacteria</taxon>
        <taxon>Bacillati</taxon>
        <taxon>Actinomycetota</taxon>
        <taxon>Actinomycetes</taxon>
        <taxon>Micrococcales</taxon>
        <taxon>Micrococcaceae</taxon>
        <taxon>Arthrobacter</taxon>
    </lineage>
</organism>
<feature type="domain" description="DNA topoisomerase IB N-terminal" evidence="8">
    <location>
        <begin position="22"/>
        <end position="70"/>
    </location>
</feature>
<sequence>MPRLRRSNCEHPGYTRRRWGKGFSYRGLAGEVLRDPAELRRIRGLAIPPAWEDVWISPYPNGHIQATGQDAAGRRQYIYHPHWRELKDREKFDRALQLAQALPGARRIITKHLRAEGNGPERAFAAALRIIDSGALRVGGSRYAEMNGSYGTTTLLTEHVALEGARLVLHFPGKSGQEWHVELDDEDLAVAVRPMLARPEADTALAYIGADGRWHSIDAAQLNGFLREVSGGDFSAKDFRTWQATVSAAMGLARADNPEATKRGRERAVAATIREVAERLGNTPAVARKSYVDPRVVDRFLGGEVIPVAGYSASETAVREMLGG</sequence>
<dbReference type="Pfam" id="PF21338">
    <property type="entry name" value="Top1B_N_bact"/>
    <property type="match status" value="1"/>
</dbReference>
<dbReference type="Gene3D" id="3.90.15.10">
    <property type="entry name" value="Topoisomerase I, Chain A, domain 3"/>
    <property type="match status" value="1"/>
</dbReference>
<dbReference type="Gene3D" id="1.10.132.120">
    <property type="match status" value="1"/>
</dbReference>
<accession>A0ABR8YDP1</accession>
<dbReference type="InterPro" id="IPR035447">
    <property type="entry name" value="DNA_topo_I_N_sf"/>
</dbReference>
<protein>
    <recommendedName>
        <fullName evidence="3">DNA topoisomerase</fullName>
        <ecNumber evidence="3">5.6.2.1</ecNumber>
    </recommendedName>
</protein>
<dbReference type="InterPro" id="IPR014711">
    <property type="entry name" value="TopoI_cat_a-hlx-sub_euk"/>
</dbReference>
<evidence type="ECO:0000259" key="8">
    <source>
        <dbReference type="Pfam" id="PF21338"/>
    </source>
</evidence>
<evidence type="ECO:0000256" key="3">
    <source>
        <dbReference type="ARBA" id="ARBA00012891"/>
    </source>
</evidence>
<evidence type="ECO:0000259" key="7">
    <source>
        <dbReference type="Pfam" id="PF01028"/>
    </source>
</evidence>
<evidence type="ECO:0000256" key="2">
    <source>
        <dbReference type="ARBA" id="ARBA00006645"/>
    </source>
</evidence>
<dbReference type="InterPro" id="IPR011010">
    <property type="entry name" value="DNA_brk_join_enz"/>
</dbReference>
<evidence type="ECO:0000313" key="10">
    <source>
        <dbReference type="Proteomes" id="UP000652763"/>
    </source>
</evidence>
<dbReference type="InterPro" id="IPR001631">
    <property type="entry name" value="TopoI"/>
</dbReference>